<protein>
    <recommendedName>
        <fullName evidence="3">RRM domain-containing protein</fullName>
    </recommendedName>
</protein>
<feature type="compositionally biased region" description="Basic and acidic residues" evidence="2">
    <location>
        <begin position="69"/>
        <end position="81"/>
    </location>
</feature>
<accession>A0A8J2LXV1</accession>
<dbReference type="SMART" id="SM00360">
    <property type="entry name" value="RRM"/>
    <property type="match status" value="2"/>
</dbReference>
<dbReference type="Proteomes" id="UP000708208">
    <property type="component" value="Unassembled WGS sequence"/>
</dbReference>
<dbReference type="AlphaFoldDB" id="A0A8J2LXV1"/>
<evidence type="ECO:0000313" key="5">
    <source>
        <dbReference type="Proteomes" id="UP000708208"/>
    </source>
</evidence>
<evidence type="ECO:0000256" key="2">
    <source>
        <dbReference type="SAM" id="MobiDB-lite"/>
    </source>
</evidence>
<evidence type="ECO:0000256" key="1">
    <source>
        <dbReference type="PROSITE-ProRule" id="PRU00176"/>
    </source>
</evidence>
<dbReference type="GO" id="GO:0003723">
    <property type="term" value="F:RNA binding"/>
    <property type="evidence" value="ECO:0007669"/>
    <property type="project" value="UniProtKB-UniRule"/>
</dbReference>
<dbReference type="PANTHER" id="PTHR32343:SF22">
    <property type="entry name" value="LD29830P"/>
    <property type="match status" value="1"/>
</dbReference>
<reference evidence="4" key="1">
    <citation type="submission" date="2021-06" db="EMBL/GenBank/DDBJ databases">
        <authorList>
            <person name="Hodson N. C."/>
            <person name="Mongue J. A."/>
            <person name="Jaron S. K."/>
        </authorList>
    </citation>
    <scope>NUCLEOTIDE SEQUENCE</scope>
</reference>
<dbReference type="Pfam" id="PF00076">
    <property type="entry name" value="RRM_1"/>
    <property type="match status" value="1"/>
</dbReference>
<dbReference type="InterPro" id="IPR000504">
    <property type="entry name" value="RRM_dom"/>
</dbReference>
<name>A0A8J2LXV1_9HEXA</name>
<proteinExistence type="predicted"/>
<dbReference type="EMBL" id="CAJVCH010556805">
    <property type="protein sequence ID" value="CAG7830630.1"/>
    <property type="molecule type" value="Genomic_DNA"/>
</dbReference>
<feature type="region of interest" description="Disordered" evidence="2">
    <location>
        <begin position="44"/>
        <end position="81"/>
    </location>
</feature>
<sequence>MASRHSRALLLAGCVKANEKPYLCVGICGNVFPRELEKIAIQMAAGESESPSSHGGGSVSPPPRAHRNGTKEVSTRNSRKTESKIIQVANIAPQATREQMQTLFGFIGKIDDLRLYPSIDLGLNITSKICFVKFYDGAHVSVAQHYTNTVFIDRALIVIPYIDGEIPDEQKALELLGSGTLLPGIADPKLPQHVTSQLEGLPPNQFVATIDPKLIEGKLPSYPPLPPTHDTRKIEEIRRTILVANIDTDLKSEEVVEYFSRAGEVKYFRFCTRDNDPLHYALIEFSDQPSILDALRLNGTKLGSKRINVVGSLICLAQSE</sequence>
<organism evidence="4 5">
    <name type="scientific">Allacma fusca</name>
    <dbReference type="NCBI Taxonomy" id="39272"/>
    <lineage>
        <taxon>Eukaryota</taxon>
        <taxon>Metazoa</taxon>
        <taxon>Ecdysozoa</taxon>
        <taxon>Arthropoda</taxon>
        <taxon>Hexapoda</taxon>
        <taxon>Collembola</taxon>
        <taxon>Symphypleona</taxon>
        <taxon>Sminthuridae</taxon>
        <taxon>Allacma</taxon>
    </lineage>
</organism>
<dbReference type="PANTHER" id="PTHR32343">
    <property type="entry name" value="SERINE/ARGININE-RICH SPLICING FACTOR"/>
    <property type="match status" value="1"/>
</dbReference>
<dbReference type="FunFam" id="3.30.70.330:FF:000084">
    <property type="entry name" value="Serine/arginine-rich splicing factor 11 isoform 1"/>
    <property type="match status" value="1"/>
</dbReference>
<keyword evidence="5" id="KW-1185">Reference proteome</keyword>
<feature type="domain" description="RRM" evidence="3">
    <location>
        <begin position="239"/>
        <end position="309"/>
    </location>
</feature>
<evidence type="ECO:0000259" key="3">
    <source>
        <dbReference type="PROSITE" id="PS50102"/>
    </source>
</evidence>
<dbReference type="CDD" id="cd12259">
    <property type="entry name" value="RRM_SRSF11_SREK1"/>
    <property type="match status" value="1"/>
</dbReference>
<keyword evidence="1" id="KW-0694">RNA-binding</keyword>
<evidence type="ECO:0000313" key="4">
    <source>
        <dbReference type="EMBL" id="CAG7830630.1"/>
    </source>
</evidence>
<dbReference type="OrthoDB" id="7763451at2759"/>
<comment type="caution">
    <text evidence="4">The sequence shown here is derived from an EMBL/GenBank/DDBJ whole genome shotgun (WGS) entry which is preliminary data.</text>
</comment>
<dbReference type="GO" id="GO:0005654">
    <property type="term" value="C:nucleoplasm"/>
    <property type="evidence" value="ECO:0007669"/>
    <property type="project" value="TreeGrafter"/>
</dbReference>
<gene>
    <name evidence="4" type="ORF">AFUS01_LOCUS40419</name>
</gene>
<dbReference type="PROSITE" id="PS50102">
    <property type="entry name" value="RRM"/>
    <property type="match status" value="1"/>
</dbReference>